<dbReference type="GO" id="GO:0004066">
    <property type="term" value="F:asparagine synthase (glutamine-hydrolyzing) activity"/>
    <property type="evidence" value="ECO:0007669"/>
    <property type="project" value="UniProtKB-EC"/>
</dbReference>
<dbReference type="InterPro" id="IPR033738">
    <property type="entry name" value="AsnB_N"/>
</dbReference>
<dbReference type="EMBL" id="CP053015">
    <property type="protein sequence ID" value="QJQ32644.1"/>
    <property type="molecule type" value="Genomic_DNA"/>
</dbReference>
<evidence type="ECO:0000313" key="12">
    <source>
        <dbReference type="EMBL" id="QJQ32644.1"/>
    </source>
</evidence>
<dbReference type="Pfam" id="PF00733">
    <property type="entry name" value="Asn_synthase"/>
    <property type="match status" value="1"/>
</dbReference>
<dbReference type="SUPFAM" id="SSF52402">
    <property type="entry name" value="Adenine nucleotide alpha hydrolases-like"/>
    <property type="match status" value="1"/>
</dbReference>
<evidence type="ECO:0000256" key="9">
    <source>
        <dbReference type="PIRSR" id="PIRSR001589-2"/>
    </source>
</evidence>
<dbReference type="GO" id="GO:0005829">
    <property type="term" value="C:cytosol"/>
    <property type="evidence" value="ECO:0007669"/>
    <property type="project" value="TreeGrafter"/>
</dbReference>
<dbReference type="InterPro" id="IPR051786">
    <property type="entry name" value="ASN_synthetase/amidase"/>
</dbReference>
<keyword evidence="4 9" id="KW-0547">Nucleotide-binding</keyword>
<evidence type="ECO:0000256" key="2">
    <source>
        <dbReference type="ARBA" id="ARBA00005752"/>
    </source>
</evidence>
<keyword evidence="5 9" id="KW-0067">ATP-binding</keyword>
<dbReference type="NCBIfam" id="TIGR03108">
    <property type="entry name" value="eps_aminotran_1"/>
    <property type="match status" value="1"/>
</dbReference>
<dbReference type="PIRSF" id="PIRSF001589">
    <property type="entry name" value="Asn_synthetase_glu-h"/>
    <property type="match status" value="1"/>
</dbReference>
<evidence type="ECO:0000256" key="3">
    <source>
        <dbReference type="ARBA" id="ARBA00012737"/>
    </source>
</evidence>
<feature type="site" description="Important for beta-aspartyl-AMP intermediate formation" evidence="10">
    <location>
        <position position="365"/>
    </location>
</feature>
<dbReference type="Gene3D" id="3.40.50.620">
    <property type="entry name" value="HUPs"/>
    <property type="match status" value="1"/>
</dbReference>
<gene>
    <name evidence="12" type="ORF">GV829_09430</name>
</gene>
<evidence type="ECO:0000256" key="7">
    <source>
        <dbReference type="ARBA" id="ARBA00048741"/>
    </source>
</evidence>
<keyword evidence="8" id="KW-0028">Amino-acid biosynthesis</keyword>
<keyword evidence="12" id="KW-0808">Transferase</keyword>
<organism evidence="12 13">
    <name type="scientific">Sphingomonas lacunae</name>
    <dbReference type="NCBI Taxonomy" id="2698828"/>
    <lineage>
        <taxon>Bacteria</taxon>
        <taxon>Pseudomonadati</taxon>
        <taxon>Pseudomonadota</taxon>
        <taxon>Alphaproteobacteria</taxon>
        <taxon>Sphingomonadales</taxon>
        <taxon>Sphingomonadaceae</taxon>
        <taxon>Sphingomonas</taxon>
    </lineage>
</organism>
<sequence length="631" mass="69645">MCGIAGLYHPEQPRPIDPARVASMLAPMRHRGPDGDGVWQAPGVVLGHLRLSIIDVAGSPQPMHSPDGRLSIVFNGEIYNFAELRRELAALGHQFRTEGDTEVILASYAQWGSGCLSRLEGMFAFALFDAADQSLLLVRDRFGVKPLFYATLPDGTIAFASELKGLLVLPHLRVQADFRAVEDYMAFGYVPDDACIVAGVQKLAAGHFLHIRRGRPVPHPVQWWDLDFSRRIKVKEAEAEEHLVQLLRAAVRSRMVADVPLGAFLSGGVDSSAVVALMAEASSSAVNSCSIGFDDQSLDETSYADVIARRYATDHRMRIVAADDFGLADLVAFHCDEPFADASALPTYRVSQLAREEVTVALSGDGADEAFAGYRRMVFQHQEERARRFLPASLRRSVIGPLARVWPKMDWAPRPLRAKATLAGLARSGEEAYALGVGIMGPEMRGGLYTDAARAMLGDHVAEERWWRTMRDAPAAEALDRAQYADMKIAMTGDILTKVDRMSMAVSLEAREPLLDHHLVEFAATLPAHMRVRGGTGKWLMKKAMERYLPRDILYRPKMGFVTPISAWFRGPLAAEARALAASPTLARTGWFDMAAIGQMVSAHQSGRSEYGRPIWQFFMLEKSLQRLFGI</sequence>
<dbReference type="PROSITE" id="PS51278">
    <property type="entry name" value="GATASE_TYPE_2"/>
    <property type="match status" value="1"/>
</dbReference>
<dbReference type="GO" id="GO:0006529">
    <property type="term" value="P:asparagine biosynthetic process"/>
    <property type="evidence" value="ECO:0007669"/>
    <property type="project" value="UniProtKB-KW"/>
</dbReference>
<evidence type="ECO:0000256" key="1">
    <source>
        <dbReference type="ARBA" id="ARBA00005187"/>
    </source>
</evidence>
<dbReference type="PANTHER" id="PTHR43284:SF1">
    <property type="entry name" value="ASPARAGINE SYNTHETASE"/>
    <property type="match status" value="1"/>
</dbReference>
<proteinExistence type="inferred from homology"/>
<dbReference type="RefSeq" id="WP_169946103.1">
    <property type="nucleotide sequence ID" value="NZ_CP053015.1"/>
</dbReference>
<dbReference type="InterPro" id="IPR029055">
    <property type="entry name" value="Ntn_hydrolases_N"/>
</dbReference>
<dbReference type="InterPro" id="IPR006426">
    <property type="entry name" value="Asn_synth_AEB"/>
</dbReference>
<dbReference type="CDD" id="cd01991">
    <property type="entry name" value="Asn_synthase_B_C"/>
    <property type="match status" value="1"/>
</dbReference>
<dbReference type="GO" id="GO:0016740">
    <property type="term" value="F:transferase activity"/>
    <property type="evidence" value="ECO:0007669"/>
    <property type="project" value="UniProtKB-KW"/>
</dbReference>
<dbReference type="CDD" id="cd00712">
    <property type="entry name" value="AsnB"/>
    <property type="match status" value="1"/>
</dbReference>
<feature type="binding site" evidence="9">
    <location>
        <position position="100"/>
    </location>
    <ligand>
        <name>L-glutamine</name>
        <dbReference type="ChEBI" id="CHEBI:58359"/>
    </ligand>
</feature>
<name>A0A6M4AUD0_9SPHN</name>
<dbReference type="Gene3D" id="3.60.20.10">
    <property type="entry name" value="Glutamine Phosphoribosylpyrophosphate, subunit 1, domain 1"/>
    <property type="match status" value="1"/>
</dbReference>
<dbReference type="GO" id="GO:0005524">
    <property type="term" value="F:ATP binding"/>
    <property type="evidence" value="ECO:0007669"/>
    <property type="project" value="UniProtKB-KW"/>
</dbReference>
<evidence type="ECO:0000256" key="5">
    <source>
        <dbReference type="ARBA" id="ARBA00022840"/>
    </source>
</evidence>
<dbReference type="InterPro" id="IPR017539">
    <property type="entry name" value="XrtA_amidotfase"/>
</dbReference>
<comment type="pathway">
    <text evidence="1">Amino-acid biosynthesis; L-asparagine biosynthesis; L-asparagine from L-aspartate (L-Gln route): step 1/1.</text>
</comment>
<feature type="binding site" evidence="9">
    <location>
        <position position="291"/>
    </location>
    <ligand>
        <name>ATP</name>
        <dbReference type="ChEBI" id="CHEBI:30616"/>
    </ligand>
</feature>
<dbReference type="PANTHER" id="PTHR43284">
    <property type="entry name" value="ASPARAGINE SYNTHETASE (GLUTAMINE-HYDROLYZING)"/>
    <property type="match status" value="1"/>
</dbReference>
<dbReference type="KEGG" id="slan:GV829_09430"/>
<dbReference type="InterPro" id="IPR014729">
    <property type="entry name" value="Rossmann-like_a/b/a_fold"/>
</dbReference>
<dbReference type="InterPro" id="IPR017932">
    <property type="entry name" value="GATase_2_dom"/>
</dbReference>
<dbReference type="AlphaFoldDB" id="A0A6M4AUD0"/>
<dbReference type="Pfam" id="PF13537">
    <property type="entry name" value="GATase_7"/>
    <property type="match status" value="1"/>
</dbReference>
<evidence type="ECO:0000256" key="6">
    <source>
        <dbReference type="ARBA" id="ARBA00022962"/>
    </source>
</evidence>
<evidence type="ECO:0000256" key="8">
    <source>
        <dbReference type="PIRSR" id="PIRSR001589-1"/>
    </source>
</evidence>
<reference evidence="12 13" key="1">
    <citation type="submission" date="2020-01" db="EMBL/GenBank/DDBJ databases">
        <title>Sphingomonas sp. strain CSW-10.</title>
        <authorList>
            <person name="Chen W.-M."/>
        </authorList>
    </citation>
    <scope>NUCLEOTIDE SEQUENCE [LARGE SCALE GENOMIC DNA]</scope>
    <source>
        <strain evidence="12 13">CSW-10</strain>
    </source>
</reference>
<dbReference type="Proteomes" id="UP000503018">
    <property type="component" value="Chromosome"/>
</dbReference>
<evidence type="ECO:0000313" key="13">
    <source>
        <dbReference type="Proteomes" id="UP000503018"/>
    </source>
</evidence>
<dbReference type="EC" id="6.3.5.4" evidence="3"/>
<dbReference type="NCBIfam" id="TIGR01536">
    <property type="entry name" value="asn_synth_AEB"/>
    <property type="match status" value="1"/>
</dbReference>
<evidence type="ECO:0000256" key="4">
    <source>
        <dbReference type="ARBA" id="ARBA00022741"/>
    </source>
</evidence>
<feature type="domain" description="Glutamine amidotransferase type-2" evidence="11">
    <location>
        <begin position="2"/>
        <end position="214"/>
    </location>
</feature>
<dbReference type="SUPFAM" id="SSF56235">
    <property type="entry name" value="N-terminal nucleophile aminohydrolases (Ntn hydrolases)"/>
    <property type="match status" value="1"/>
</dbReference>
<keyword evidence="8" id="KW-0061">Asparagine biosynthesis</keyword>
<comment type="catalytic activity">
    <reaction evidence="7">
        <text>L-aspartate + L-glutamine + ATP + H2O = L-asparagine + L-glutamate + AMP + diphosphate + H(+)</text>
        <dbReference type="Rhea" id="RHEA:12228"/>
        <dbReference type="ChEBI" id="CHEBI:15377"/>
        <dbReference type="ChEBI" id="CHEBI:15378"/>
        <dbReference type="ChEBI" id="CHEBI:29985"/>
        <dbReference type="ChEBI" id="CHEBI:29991"/>
        <dbReference type="ChEBI" id="CHEBI:30616"/>
        <dbReference type="ChEBI" id="CHEBI:33019"/>
        <dbReference type="ChEBI" id="CHEBI:58048"/>
        <dbReference type="ChEBI" id="CHEBI:58359"/>
        <dbReference type="ChEBI" id="CHEBI:456215"/>
        <dbReference type="EC" id="6.3.5.4"/>
    </reaction>
</comment>
<evidence type="ECO:0000256" key="10">
    <source>
        <dbReference type="PIRSR" id="PIRSR001589-3"/>
    </source>
</evidence>
<dbReference type="InterPro" id="IPR001962">
    <property type="entry name" value="Asn_synthase"/>
</dbReference>
<feature type="active site" description="For GATase activity" evidence="8">
    <location>
        <position position="2"/>
    </location>
</feature>
<accession>A0A6M4AUD0</accession>
<feature type="binding site" evidence="9">
    <location>
        <begin position="363"/>
        <end position="364"/>
    </location>
    <ligand>
        <name>ATP</name>
        <dbReference type="ChEBI" id="CHEBI:30616"/>
    </ligand>
</feature>
<comment type="similarity">
    <text evidence="2">Belongs to the asparagine synthetase family.</text>
</comment>
<keyword evidence="13" id="KW-1185">Reference proteome</keyword>
<evidence type="ECO:0000259" key="11">
    <source>
        <dbReference type="PROSITE" id="PS51278"/>
    </source>
</evidence>
<protein>
    <recommendedName>
        <fullName evidence="3">asparagine synthase (glutamine-hydrolyzing)</fullName>
        <ecNumber evidence="3">6.3.5.4</ecNumber>
    </recommendedName>
</protein>
<keyword evidence="6 8" id="KW-0315">Glutamine amidotransferase</keyword>